<evidence type="ECO:0000313" key="3">
    <source>
        <dbReference type="Proteomes" id="UP000234681"/>
    </source>
</evidence>
<evidence type="ECO:0000313" key="2">
    <source>
        <dbReference type="EMBL" id="EDL77528.1"/>
    </source>
</evidence>
<sequence>MRTAGMARVVPQRQHKPQSHVPDNG</sequence>
<proteinExistence type="predicted"/>
<accession>A6I249</accession>
<protein>
    <submittedName>
        <fullName evidence="2">RCG25204</fullName>
    </submittedName>
</protein>
<evidence type="ECO:0000256" key="1">
    <source>
        <dbReference type="SAM" id="MobiDB-lite"/>
    </source>
</evidence>
<dbReference type="EMBL" id="CH473954">
    <property type="protein sequence ID" value="EDL77528.1"/>
    <property type="molecule type" value="Genomic_DNA"/>
</dbReference>
<name>A6I249_RAT</name>
<dbReference type="AlphaFoldDB" id="A6I249"/>
<gene>
    <name evidence="2" type="ORF">rCG_25204</name>
</gene>
<dbReference type="Proteomes" id="UP000234681">
    <property type="component" value="Chromosome 8"/>
</dbReference>
<reference evidence="2 3" key="1">
    <citation type="submission" date="2005-09" db="EMBL/GenBank/DDBJ databases">
        <authorList>
            <person name="Mural R.J."/>
            <person name="Li P.W."/>
            <person name="Adams M.D."/>
            <person name="Amanatides P.G."/>
            <person name="Baden-Tillson H."/>
            <person name="Barnstead M."/>
            <person name="Chin S.H."/>
            <person name="Dew I."/>
            <person name="Evans C.A."/>
            <person name="Ferriera S."/>
            <person name="Flanigan M."/>
            <person name="Fosler C."/>
            <person name="Glodek A."/>
            <person name="Gu Z."/>
            <person name="Holt R.A."/>
            <person name="Jennings D."/>
            <person name="Kraft C.L."/>
            <person name="Lu F."/>
            <person name="Nguyen T."/>
            <person name="Nusskern D.R."/>
            <person name="Pfannkoch C.M."/>
            <person name="Sitter C."/>
            <person name="Sutton G.G."/>
            <person name="Venter J.C."/>
            <person name="Wang Z."/>
            <person name="Woodage T."/>
            <person name="Zheng X.H."/>
            <person name="Zhong F."/>
        </authorList>
    </citation>
    <scope>NUCLEOTIDE SEQUENCE [LARGE SCALE GENOMIC DNA]</scope>
    <source>
        <strain>BN</strain>
        <strain evidence="3">Sprague-Dawley</strain>
    </source>
</reference>
<organism evidence="2 3">
    <name type="scientific">Rattus norvegicus</name>
    <name type="common">Rat</name>
    <dbReference type="NCBI Taxonomy" id="10116"/>
    <lineage>
        <taxon>Eukaryota</taxon>
        <taxon>Metazoa</taxon>
        <taxon>Chordata</taxon>
        <taxon>Craniata</taxon>
        <taxon>Vertebrata</taxon>
        <taxon>Euteleostomi</taxon>
        <taxon>Mammalia</taxon>
        <taxon>Eutheria</taxon>
        <taxon>Euarchontoglires</taxon>
        <taxon>Glires</taxon>
        <taxon>Rodentia</taxon>
        <taxon>Myomorpha</taxon>
        <taxon>Muroidea</taxon>
        <taxon>Muridae</taxon>
        <taxon>Murinae</taxon>
        <taxon>Rattus</taxon>
    </lineage>
</organism>
<feature type="region of interest" description="Disordered" evidence="1">
    <location>
        <begin position="1"/>
        <end position="25"/>
    </location>
</feature>